<dbReference type="EMBL" id="KN848071">
    <property type="protein sequence ID" value="KIX98599.1"/>
    <property type="molecule type" value="Genomic_DNA"/>
</dbReference>
<dbReference type="CDD" id="cd12148">
    <property type="entry name" value="fungal_TF_MHR"/>
    <property type="match status" value="1"/>
</dbReference>
<evidence type="ECO:0000256" key="5">
    <source>
        <dbReference type="ARBA" id="ARBA00023242"/>
    </source>
</evidence>
<evidence type="ECO:0000256" key="6">
    <source>
        <dbReference type="SAM" id="MobiDB-lite"/>
    </source>
</evidence>
<dbReference type="Pfam" id="PF00172">
    <property type="entry name" value="Zn_clus"/>
    <property type="match status" value="1"/>
</dbReference>
<dbReference type="InterPro" id="IPR036864">
    <property type="entry name" value="Zn2-C6_fun-type_DNA-bd_sf"/>
</dbReference>
<evidence type="ECO:0000256" key="2">
    <source>
        <dbReference type="ARBA" id="ARBA00023015"/>
    </source>
</evidence>
<dbReference type="CDD" id="cd00067">
    <property type="entry name" value="GAL4"/>
    <property type="match status" value="1"/>
</dbReference>
<dbReference type="SUPFAM" id="SSF57701">
    <property type="entry name" value="Zn2/Cys6 DNA-binding domain"/>
    <property type="match status" value="1"/>
</dbReference>
<dbReference type="GeneID" id="27711646"/>
<dbReference type="GO" id="GO:0008270">
    <property type="term" value="F:zinc ion binding"/>
    <property type="evidence" value="ECO:0007669"/>
    <property type="project" value="InterPro"/>
</dbReference>
<dbReference type="GO" id="GO:0003677">
    <property type="term" value="F:DNA binding"/>
    <property type="evidence" value="ECO:0007669"/>
    <property type="project" value="UniProtKB-KW"/>
</dbReference>
<name>A0A0D2K5Z5_9EURO</name>
<feature type="compositionally biased region" description="Polar residues" evidence="6">
    <location>
        <begin position="119"/>
        <end position="130"/>
    </location>
</feature>
<dbReference type="GO" id="GO:0000981">
    <property type="term" value="F:DNA-binding transcription factor activity, RNA polymerase II-specific"/>
    <property type="evidence" value="ECO:0007669"/>
    <property type="project" value="InterPro"/>
</dbReference>
<evidence type="ECO:0000256" key="1">
    <source>
        <dbReference type="ARBA" id="ARBA00022723"/>
    </source>
</evidence>
<keyword evidence="1" id="KW-0479">Metal-binding</keyword>
<sequence>MTASGANAVRVRDKYTSRACNECQRRKRKCSGEKVCRNCRHCGTECVFSEPRGTRHSRTSNLLAPNVNPTDWVNVDSRANPGPSHSTAVARDDAPEPVAVATQGPQPNGRTGLNEPERASTQPPSDQQFMGQILSPNEPMFGDNQGQTPLSTIDAETSSPRESVFERNTNFMTGTAFFQQIDLLDRSVTRAQGTDLIKVGGFLGSSTFEPNTSVADIYRDIDQTVDQARVEDPTKIHRSLDMFFANVQPHYPCMNEGYLRAQFSAFVANDSNSLTKNGSVQLAALLQFIMAVVSILCDSSTQGQYLPGWKEFCRGDKLLSHATWLERANIVTIQTLLVKTLYFMYAGLLNSAYDTMGTAVRLCFQLGLHNEPSWGEDCKFYDRTYRQRVFWSVFCLNHNVAQTRGVPELLRESDINVGLPKCVDDRMLYPDCPSLPEMPTTSPVPYLLETIKLTRLSSEVWEAMFGARAKKPVSQDLLAAMDNKVIELSREIPSSLRWPQVAASQQMYDGAPSFIQQQGFILHLRILYLRMLLRREEMISLTYGRKTAQLCIDIATEVVAAVETCYTTQRSKRCERHAYLHHLTGALVPMICIIVKQNNSEDLTRPAINLLNKSLKVMESFSQGSFLARRILQQLRRPIKVARDTIESLWPQNVRGAAASHPITTAFGPAQNTIWNGSNVSSNNDWDLSLPAIYQDPFQDPLQKTSDMPFLWDDSSVDLWNNFNWSG</sequence>
<dbReference type="PROSITE" id="PS50048">
    <property type="entry name" value="ZN2_CY6_FUNGAL_2"/>
    <property type="match status" value="1"/>
</dbReference>
<feature type="region of interest" description="Disordered" evidence="6">
    <location>
        <begin position="50"/>
        <end position="130"/>
    </location>
</feature>
<evidence type="ECO:0000256" key="3">
    <source>
        <dbReference type="ARBA" id="ARBA00023125"/>
    </source>
</evidence>
<dbReference type="OrthoDB" id="3266505at2759"/>
<gene>
    <name evidence="8" type="ORF">Z520_05900</name>
</gene>
<keyword evidence="9" id="KW-1185">Reference proteome</keyword>
<dbReference type="GO" id="GO:0006351">
    <property type="term" value="P:DNA-templated transcription"/>
    <property type="evidence" value="ECO:0007669"/>
    <property type="project" value="InterPro"/>
</dbReference>
<dbReference type="AlphaFoldDB" id="A0A0D2K5Z5"/>
<keyword evidence="5" id="KW-0539">Nucleus</keyword>
<dbReference type="Pfam" id="PF04082">
    <property type="entry name" value="Fungal_trans"/>
    <property type="match status" value="1"/>
</dbReference>
<dbReference type="PANTHER" id="PTHR46910:SF11">
    <property type="entry name" value="ZN(2)-C6 FUNGAL-TYPE DOMAIN-CONTAINING PROTEIN"/>
    <property type="match status" value="1"/>
</dbReference>
<evidence type="ECO:0000313" key="8">
    <source>
        <dbReference type="EMBL" id="KIX98599.1"/>
    </source>
</evidence>
<accession>A0A0D2K5Z5</accession>
<feature type="domain" description="Zn(2)-C6 fungal-type" evidence="7">
    <location>
        <begin position="19"/>
        <end position="48"/>
    </location>
</feature>
<keyword evidence="2" id="KW-0805">Transcription regulation</keyword>
<evidence type="ECO:0000256" key="4">
    <source>
        <dbReference type="ARBA" id="ARBA00023163"/>
    </source>
</evidence>
<reference evidence="8 9" key="1">
    <citation type="submission" date="2015-01" db="EMBL/GenBank/DDBJ databases">
        <title>The Genome Sequence of Fonsecaea multimorphosa CBS 102226.</title>
        <authorList>
            <consortium name="The Broad Institute Genomics Platform"/>
            <person name="Cuomo C."/>
            <person name="de Hoog S."/>
            <person name="Gorbushina A."/>
            <person name="Stielow B."/>
            <person name="Teixiera M."/>
            <person name="Abouelleil A."/>
            <person name="Chapman S.B."/>
            <person name="Priest M."/>
            <person name="Young S.K."/>
            <person name="Wortman J."/>
            <person name="Nusbaum C."/>
            <person name="Birren B."/>
        </authorList>
    </citation>
    <scope>NUCLEOTIDE SEQUENCE [LARGE SCALE GENOMIC DNA]</scope>
    <source>
        <strain evidence="8 9">CBS 102226</strain>
    </source>
</reference>
<proteinExistence type="predicted"/>
<evidence type="ECO:0000259" key="7">
    <source>
        <dbReference type="PROSITE" id="PS50048"/>
    </source>
</evidence>
<evidence type="ECO:0000313" key="9">
    <source>
        <dbReference type="Proteomes" id="UP000053411"/>
    </source>
</evidence>
<feature type="compositionally biased region" description="Polar residues" evidence="6">
    <location>
        <begin position="59"/>
        <end position="71"/>
    </location>
</feature>
<organism evidence="8 9">
    <name type="scientific">Fonsecaea multimorphosa CBS 102226</name>
    <dbReference type="NCBI Taxonomy" id="1442371"/>
    <lineage>
        <taxon>Eukaryota</taxon>
        <taxon>Fungi</taxon>
        <taxon>Dikarya</taxon>
        <taxon>Ascomycota</taxon>
        <taxon>Pezizomycotina</taxon>
        <taxon>Eurotiomycetes</taxon>
        <taxon>Chaetothyriomycetidae</taxon>
        <taxon>Chaetothyriales</taxon>
        <taxon>Herpotrichiellaceae</taxon>
        <taxon>Fonsecaea</taxon>
    </lineage>
</organism>
<dbReference type="PANTHER" id="PTHR46910">
    <property type="entry name" value="TRANSCRIPTION FACTOR PDR1"/>
    <property type="match status" value="1"/>
</dbReference>
<keyword evidence="4" id="KW-0804">Transcription</keyword>
<dbReference type="InterPro" id="IPR050987">
    <property type="entry name" value="AtrR-like"/>
</dbReference>
<dbReference type="SMART" id="SM00906">
    <property type="entry name" value="Fungal_trans"/>
    <property type="match status" value="1"/>
</dbReference>
<dbReference type="RefSeq" id="XP_016632722.1">
    <property type="nucleotide sequence ID" value="XM_016776403.1"/>
</dbReference>
<keyword evidence="3" id="KW-0238">DNA-binding</keyword>
<protein>
    <recommendedName>
        <fullName evidence="7">Zn(2)-C6 fungal-type domain-containing protein</fullName>
    </recommendedName>
</protein>
<dbReference type="VEuPathDB" id="FungiDB:Z520_05900"/>
<dbReference type="SMART" id="SM00066">
    <property type="entry name" value="GAL4"/>
    <property type="match status" value="1"/>
</dbReference>
<dbReference type="Gene3D" id="4.10.240.10">
    <property type="entry name" value="Zn(2)-C6 fungal-type DNA-binding domain"/>
    <property type="match status" value="1"/>
</dbReference>
<dbReference type="InterPro" id="IPR001138">
    <property type="entry name" value="Zn2Cys6_DnaBD"/>
</dbReference>
<dbReference type="Proteomes" id="UP000053411">
    <property type="component" value="Unassembled WGS sequence"/>
</dbReference>
<dbReference type="STRING" id="1442371.A0A0D2K5Z5"/>
<dbReference type="InterPro" id="IPR007219">
    <property type="entry name" value="XnlR_reg_dom"/>
</dbReference>